<keyword evidence="8 11" id="KW-0472">Membrane</keyword>
<comment type="similarity">
    <text evidence="2">Belongs to the CSC1 (TC 1.A.17) family.</text>
</comment>
<dbReference type="GO" id="GO:0005886">
    <property type="term" value="C:plasma membrane"/>
    <property type="evidence" value="ECO:0007669"/>
    <property type="project" value="TreeGrafter"/>
</dbReference>
<feature type="transmembrane region" description="Helical" evidence="11">
    <location>
        <begin position="372"/>
        <end position="396"/>
    </location>
</feature>
<keyword evidence="5" id="KW-0106">Calcium</keyword>
<evidence type="ECO:0000313" key="15">
    <source>
        <dbReference type="Proteomes" id="UP000504603"/>
    </source>
</evidence>
<keyword evidence="4 11" id="KW-0812">Transmembrane</keyword>
<dbReference type="InterPro" id="IPR003864">
    <property type="entry name" value="CSC1/OSCA1-like_7TM"/>
</dbReference>
<gene>
    <name evidence="16" type="primary">LOC111018410</name>
</gene>
<feature type="domain" description="CSC1/OSCA1-like 7TM region" evidence="12">
    <location>
        <begin position="370"/>
        <end position="642"/>
    </location>
</feature>
<dbReference type="Proteomes" id="UP000504603">
    <property type="component" value="Unplaced"/>
</dbReference>
<feature type="transmembrane region" description="Helical" evidence="11">
    <location>
        <begin position="100"/>
        <end position="122"/>
    </location>
</feature>
<evidence type="ECO:0000256" key="2">
    <source>
        <dbReference type="ARBA" id="ARBA00007779"/>
    </source>
</evidence>
<feature type="transmembrane region" description="Helical" evidence="11">
    <location>
        <begin position="627"/>
        <end position="644"/>
    </location>
</feature>
<protein>
    <submittedName>
        <fullName evidence="16">CSC1-like protein At4g02900</fullName>
    </submittedName>
</protein>
<evidence type="ECO:0000256" key="1">
    <source>
        <dbReference type="ARBA" id="ARBA00004141"/>
    </source>
</evidence>
<evidence type="ECO:0000259" key="14">
    <source>
        <dbReference type="Pfam" id="PF14703"/>
    </source>
</evidence>
<dbReference type="RefSeq" id="XP_022150164.1">
    <property type="nucleotide sequence ID" value="XM_022294472.1"/>
</dbReference>
<feature type="transmembrane region" description="Helical" evidence="11">
    <location>
        <begin position="571"/>
        <end position="601"/>
    </location>
</feature>
<keyword evidence="7" id="KW-0406">Ion transport</keyword>
<evidence type="ECO:0000259" key="13">
    <source>
        <dbReference type="Pfam" id="PF13967"/>
    </source>
</evidence>
<evidence type="ECO:0000256" key="4">
    <source>
        <dbReference type="ARBA" id="ARBA00022692"/>
    </source>
</evidence>
<sequence>MASLQDIGVSAAINLLSALAFLVAFGLLRLQPINDRVYFPKWYLKGIRGSPRRSGHVGNVVNLDFNMYMRFLNWMPAALKMPEPELIEHAGLDSAVFVRIYLLGLKIFVPITFLAFAVLVPVNWTGDTLERVKGLTYSDIDKLSISNIPPGSKRFWVHLGMFYIFSFWTYYILYKEYKIIASMRLRFLASQKRRPDQFTVLLRNVPLDPDESVSEHIEHFFCVNHPDHYLSHQLVYNANYLAKLVEKKKSVQNWLVYYENKYERNPNERPTTKTGFWGLWGSKVDAIDHYTAEVEKLSKEEDIEREKVVSDPNAIIPAAFVSFKTRWGAAVCAQTQQSSNPTIWLTEWAPEPRDIFWDNLAIPYVKLAVRRLLMAVALFLLTFFFMIPIAFVQSLANIEGIMKVFPFLKPIIEKKVIKSVIQGFLPGIALKIFLILLPKILMTMSQIEGFTSLSALDRRSAEKYHLFILVNVFLGSVVTGTAFQQLKKFVDEPSTEFAKTVGDSIPMKATFFITYVMVDGWAGIAAEILRLVPLAMFHLKNTFLVKTDQDRDQAMDPGCVEFAISEPRIQLYILLGFVYSVVTPILLPFIIVFFAFSYLVYRHQIINVYNQKYESGAAFWPHVHRRVIIGLLISQLLLMGLFSMRDAEKSSAVLVALPILTIWVHKFCQGRFESAFVKFPLQDAMVKDTLERATEPNLDLKAYLKDAYVHPVFKDNSMDPTALIDDEESNPLVPTKRNSQRSSKFPSEESSDSDG</sequence>
<dbReference type="KEGG" id="mcha:111018410"/>
<dbReference type="PANTHER" id="PTHR13018">
    <property type="entry name" value="PROBABLE MEMBRANE PROTEIN DUF221-RELATED"/>
    <property type="match status" value="1"/>
</dbReference>
<evidence type="ECO:0000256" key="5">
    <source>
        <dbReference type="ARBA" id="ARBA00022837"/>
    </source>
</evidence>
<dbReference type="InterPro" id="IPR032880">
    <property type="entry name" value="CSC1/OSCA1-like_N"/>
</dbReference>
<feature type="transmembrane region" description="Helical" evidence="11">
    <location>
        <begin position="155"/>
        <end position="174"/>
    </location>
</feature>
<dbReference type="Pfam" id="PF02714">
    <property type="entry name" value="RSN1_7TM"/>
    <property type="match status" value="1"/>
</dbReference>
<keyword evidence="3" id="KW-0813">Transport</keyword>
<dbReference type="GeneID" id="111018410"/>
<dbReference type="InterPro" id="IPR027815">
    <property type="entry name" value="CSC1/OSCA1-like_cyt"/>
</dbReference>
<feature type="transmembrane region" description="Helical" evidence="11">
    <location>
        <begin position="416"/>
        <end position="437"/>
    </location>
</feature>
<dbReference type="GO" id="GO:0005227">
    <property type="term" value="F:calcium-activated cation channel activity"/>
    <property type="evidence" value="ECO:0007669"/>
    <property type="project" value="InterPro"/>
</dbReference>
<keyword evidence="6 11" id="KW-1133">Transmembrane helix</keyword>
<keyword evidence="9" id="KW-0407">Ion channel</keyword>
<feature type="domain" description="CSC1/OSCA1-like N-terminal transmembrane" evidence="13">
    <location>
        <begin position="7"/>
        <end position="176"/>
    </location>
</feature>
<evidence type="ECO:0000256" key="6">
    <source>
        <dbReference type="ARBA" id="ARBA00022989"/>
    </source>
</evidence>
<dbReference type="Pfam" id="PF13967">
    <property type="entry name" value="RSN1_TM"/>
    <property type="match status" value="1"/>
</dbReference>
<evidence type="ECO:0000256" key="8">
    <source>
        <dbReference type="ARBA" id="ARBA00023136"/>
    </source>
</evidence>
<dbReference type="PANTHER" id="PTHR13018:SF96">
    <property type="entry name" value="OS05G0393800 PROTEIN"/>
    <property type="match status" value="1"/>
</dbReference>
<evidence type="ECO:0000259" key="12">
    <source>
        <dbReference type="Pfam" id="PF02714"/>
    </source>
</evidence>
<feature type="transmembrane region" description="Helical" evidence="11">
    <location>
        <begin position="464"/>
        <end position="483"/>
    </location>
</feature>
<proteinExistence type="inferred from homology"/>
<name>A0A6J1D961_MOMCH</name>
<feature type="region of interest" description="Disordered" evidence="10">
    <location>
        <begin position="720"/>
        <end position="755"/>
    </location>
</feature>
<evidence type="ECO:0000313" key="16">
    <source>
        <dbReference type="RefSeq" id="XP_022150164.1"/>
    </source>
</evidence>
<evidence type="ECO:0000256" key="10">
    <source>
        <dbReference type="SAM" id="MobiDB-lite"/>
    </source>
</evidence>
<dbReference type="OrthoDB" id="1689567at2759"/>
<evidence type="ECO:0000256" key="11">
    <source>
        <dbReference type="SAM" id="Phobius"/>
    </source>
</evidence>
<dbReference type="AlphaFoldDB" id="A0A6J1D961"/>
<accession>A0A6J1D961</accession>
<comment type="subcellular location">
    <subcellularLocation>
        <location evidence="1">Membrane</location>
        <topology evidence="1">Multi-pass membrane protein</topology>
    </subcellularLocation>
</comment>
<reference evidence="16" key="1">
    <citation type="submission" date="2025-08" db="UniProtKB">
        <authorList>
            <consortium name="RefSeq"/>
        </authorList>
    </citation>
    <scope>IDENTIFICATION</scope>
    <source>
        <strain evidence="16">OHB3-1</strain>
    </source>
</reference>
<keyword evidence="15" id="KW-1185">Reference proteome</keyword>
<evidence type="ECO:0000256" key="7">
    <source>
        <dbReference type="ARBA" id="ARBA00023065"/>
    </source>
</evidence>
<evidence type="ECO:0000256" key="3">
    <source>
        <dbReference type="ARBA" id="ARBA00022448"/>
    </source>
</evidence>
<feature type="domain" description="CSC1/OSCA1-like cytosolic" evidence="14">
    <location>
        <begin position="197"/>
        <end position="359"/>
    </location>
</feature>
<organism evidence="15 16">
    <name type="scientific">Momordica charantia</name>
    <name type="common">Bitter gourd</name>
    <name type="synonym">Balsam pear</name>
    <dbReference type="NCBI Taxonomy" id="3673"/>
    <lineage>
        <taxon>Eukaryota</taxon>
        <taxon>Viridiplantae</taxon>
        <taxon>Streptophyta</taxon>
        <taxon>Embryophyta</taxon>
        <taxon>Tracheophyta</taxon>
        <taxon>Spermatophyta</taxon>
        <taxon>Magnoliopsida</taxon>
        <taxon>eudicotyledons</taxon>
        <taxon>Gunneridae</taxon>
        <taxon>Pentapetalae</taxon>
        <taxon>rosids</taxon>
        <taxon>fabids</taxon>
        <taxon>Cucurbitales</taxon>
        <taxon>Cucurbitaceae</taxon>
        <taxon>Momordiceae</taxon>
        <taxon>Momordica</taxon>
    </lineage>
</organism>
<dbReference type="Pfam" id="PF14703">
    <property type="entry name" value="PHM7_cyt"/>
    <property type="match status" value="1"/>
</dbReference>
<evidence type="ECO:0000256" key="9">
    <source>
        <dbReference type="ARBA" id="ARBA00023303"/>
    </source>
</evidence>
<feature type="transmembrane region" description="Helical" evidence="11">
    <location>
        <begin position="12"/>
        <end position="30"/>
    </location>
</feature>
<dbReference type="InterPro" id="IPR045122">
    <property type="entry name" value="Csc1-like"/>
</dbReference>